<dbReference type="Proteomes" id="UP001254848">
    <property type="component" value="Unassembled WGS sequence"/>
</dbReference>
<reference evidence="2 3" key="1">
    <citation type="submission" date="2023-07" db="EMBL/GenBank/DDBJ databases">
        <title>The novel representative of Negativicutes class, Anaeroselena agilis gen. nov. sp. nov.</title>
        <authorList>
            <person name="Prokofeva M.I."/>
            <person name="Elcheninov A.G."/>
            <person name="Klyukina A."/>
            <person name="Kublanov I.V."/>
            <person name="Frolov E.N."/>
            <person name="Podosokorskaya O.A."/>
        </authorList>
    </citation>
    <scope>NUCLEOTIDE SEQUENCE [LARGE SCALE GENOMIC DNA]</scope>
    <source>
        <strain evidence="2 3">4137-cl</strain>
    </source>
</reference>
<dbReference type="EMBL" id="JAUOZS010000001">
    <property type="protein sequence ID" value="MDT8902572.1"/>
    <property type="molecule type" value="Genomic_DNA"/>
</dbReference>
<accession>A0ABU3P0L0</accession>
<name>A0ABU3P0L0_9FIRM</name>
<sequence length="232" mass="25733">MRAVIIACQTIKEELCLALKETGVDYPVIYIESGLHNTPNVLHSRIQAQLDLLGNVDYVLLAFGFCGNSLVGIKSSAFTIVLPKADDCIPLLLGSCEARKLITQEMGTYFATKGWLDYEKNILWEYERCISRYGEQRALRVMKTMLGHYRRFMVIDTGAYETDCVTPRTEEFAARLGLKHAITPGSLRLLHKLLLGQWDQEFIVLAPGEEISLEDVCSAGGGQVSQPGACLG</sequence>
<evidence type="ECO:0000259" key="1">
    <source>
        <dbReference type="Pfam" id="PF07796"/>
    </source>
</evidence>
<gene>
    <name evidence="2" type="ORF">Q4T40_15085</name>
</gene>
<feature type="domain" description="DUF1638" evidence="1">
    <location>
        <begin position="31"/>
        <end position="194"/>
    </location>
</feature>
<dbReference type="InterPro" id="IPR012437">
    <property type="entry name" value="DUF1638"/>
</dbReference>
<evidence type="ECO:0000313" key="3">
    <source>
        <dbReference type="Proteomes" id="UP001254848"/>
    </source>
</evidence>
<dbReference type="Pfam" id="PF07796">
    <property type="entry name" value="DUF1638"/>
    <property type="match status" value="1"/>
</dbReference>
<dbReference type="RefSeq" id="WP_413781053.1">
    <property type="nucleotide sequence ID" value="NZ_JAUOZS010000001.1"/>
</dbReference>
<comment type="caution">
    <text evidence="2">The sequence shown here is derived from an EMBL/GenBank/DDBJ whole genome shotgun (WGS) entry which is preliminary data.</text>
</comment>
<evidence type="ECO:0000313" key="2">
    <source>
        <dbReference type="EMBL" id="MDT8902572.1"/>
    </source>
</evidence>
<proteinExistence type="predicted"/>
<organism evidence="2 3">
    <name type="scientific">Anaeroselena agilis</name>
    <dbReference type="NCBI Taxonomy" id="3063788"/>
    <lineage>
        <taxon>Bacteria</taxon>
        <taxon>Bacillati</taxon>
        <taxon>Bacillota</taxon>
        <taxon>Negativicutes</taxon>
        <taxon>Acetonemataceae</taxon>
        <taxon>Anaeroselena</taxon>
    </lineage>
</organism>
<protein>
    <submittedName>
        <fullName evidence="2">DUF1638 domain-containing protein</fullName>
    </submittedName>
</protein>
<keyword evidence="3" id="KW-1185">Reference proteome</keyword>